<dbReference type="OrthoDB" id="3596604at2759"/>
<name>A0A6A5VE27_9PLEO</name>
<keyword evidence="1" id="KW-0812">Transmembrane</keyword>
<feature type="transmembrane region" description="Helical" evidence="1">
    <location>
        <begin position="238"/>
        <end position="262"/>
    </location>
</feature>
<keyword evidence="1" id="KW-1133">Transmembrane helix</keyword>
<accession>A0A6A5VE27</accession>
<dbReference type="AlphaFoldDB" id="A0A6A5VE27"/>
<dbReference type="Proteomes" id="UP000800036">
    <property type="component" value="Unassembled WGS sequence"/>
</dbReference>
<evidence type="ECO:0000313" key="2">
    <source>
        <dbReference type="EMBL" id="KAF1974960.1"/>
    </source>
</evidence>
<proteinExistence type="predicted"/>
<organism evidence="2 3">
    <name type="scientific">Bimuria novae-zelandiae CBS 107.79</name>
    <dbReference type="NCBI Taxonomy" id="1447943"/>
    <lineage>
        <taxon>Eukaryota</taxon>
        <taxon>Fungi</taxon>
        <taxon>Dikarya</taxon>
        <taxon>Ascomycota</taxon>
        <taxon>Pezizomycotina</taxon>
        <taxon>Dothideomycetes</taxon>
        <taxon>Pleosporomycetidae</taxon>
        <taxon>Pleosporales</taxon>
        <taxon>Massarineae</taxon>
        <taxon>Didymosphaeriaceae</taxon>
        <taxon>Bimuria</taxon>
    </lineage>
</organism>
<reference evidence="2" key="1">
    <citation type="journal article" date="2020" name="Stud. Mycol.">
        <title>101 Dothideomycetes genomes: a test case for predicting lifestyles and emergence of pathogens.</title>
        <authorList>
            <person name="Haridas S."/>
            <person name="Albert R."/>
            <person name="Binder M."/>
            <person name="Bloem J."/>
            <person name="Labutti K."/>
            <person name="Salamov A."/>
            <person name="Andreopoulos B."/>
            <person name="Baker S."/>
            <person name="Barry K."/>
            <person name="Bills G."/>
            <person name="Bluhm B."/>
            <person name="Cannon C."/>
            <person name="Castanera R."/>
            <person name="Culley D."/>
            <person name="Daum C."/>
            <person name="Ezra D."/>
            <person name="Gonzalez J."/>
            <person name="Henrissat B."/>
            <person name="Kuo A."/>
            <person name="Liang C."/>
            <person name="Lipzen A."/>
            <person name="Lutzoni F."/>
            <person name="Magnuson J."/>
            <person name="Mondo S."/>
            <person name="Nolan M."/>
            <person name="Ohm R."/>
            <person name="Pangilinan J."/>
            <person name="Park H.-J."/>
            <person name="Ramirez L."/>
            <person name="Alfaro M."/>
            <person name="Sun H."/>
            <person name="Tritt A."/>
            <person name="Yoshinaga Y."/>
            <person name="Zwiers L.-H."/>
            <person name="Turgeon B."/>
            <person name="Goodwin S."/>
            <person name="Spatafora J."/>
            <person name="Crous P."/>
            <person name="Grigoriev I."/>
        </authorList>
    </citation>
    <scope>NUCLEOTIDE SEQUENCE</scope>
    <source>
        <strain evidence="2">CBS 107.79</strain>
    </source>
</reference>
<evidence type="ECO:0000313" key="3">
    <source>
        <dbReference type="Proteomes" id="UP000800036"/>
    </source>
</evidence>
<evidence type="ECO:0000256" key="1">
    <source>
        <dbReference type="SAM" id="Phobius"/>
    </source>
</evidence>
<gene>
    <name evidence="2" type="ORF">BU23DRAFT_552800</name>
</gene>
<protein>
    <submittedName>
        <fullName evidence="2">Uncharacterized protein</fullName>
    </submittedName>
</protein>
<keyword evidence="1" id="KW-0472">Membrane</keyword>
<keyword evidence="3" id="KW-1185">Reference proteome</keyword>
<sequence>MYHDNLTGVYEYRFYNRNPAHQYQNYVVSSRSVQASASCQQLEICSDTPSYTVGNVTYNRGYIMAKEDNKDCDYVWLPDYVTGGALNWIGSTWEGCGPRCTNLTIYQENSYDKTIPTSTLFRCNSTVHEVKGDSHEFTKLSEDDKKHLYGSDEFARIAAGAIAWSGWWPADYDDRQIRSYLRGSKWSPNKTVTVDDVQELLTRYTIGAIAAFDDHGTRHEVANQHAVPTQGQQLNVDWPYVAGLLGGICLIQLAALICLLSFGNKSVVRDESFLSMAMLLKPVVDRIPGKTGMNLSGDEIKNHPKLLWKRIRYDYREGKDGEPNQVDIFFQGRDNLEGRRSWTPGLYS</sequence>
<dbReference type="EMBL" id="ML976672">
    <property type="protein sequence ID" value="KAF1974960.1"/>
    <property type="molecule type" value="Genomic_DNA"/>
</dbReference>